<dbReference type="Proteomes" id="UP000004947">
    <property type="component" value="Unassembled WGS sequence"/>
</dbReference>
<sequence>MNEQNLWTEEFIKESFAKKAKFQVWALEIAVALYPHLVDDFAYELINGEDKSKRGQTLRIIQDLAKKAILAQRLVDDLEKDKIPHWEVYQFLSTCDDVDVFEYVENRKLYHQAKHLEDMIGIFDIIEHFPRPMAYVNINQCYKTGEEGFMIDFVRRALLKVAPLSQREELFEKIYDEDAYSCKLTELVCEAYIYQNLRDKADELKNFEFGALNEALSRCLKAYDFDEKLLIQAVQGNSSKVFKDDLLRLAEESAWDIESWEKSWDEGLKMPEFQKIFLWGLDLLTFFAKKKQCTNIKVKSYLIFNACASLQNQPALLAQADDKAACALQLLQQNQSYLDTQCIDALVKADPAIYEEPLLQILEEDKRYVSIANACQVFKGWCSIKPDDCFRSVERLIDCLTEDQGDFILEDISTCLRLLGARTVKEIRPQIKEDDSARSIYLRGALGDIPTAESLQALMEVSLTDGVLYDDEVDPFSKFLHVDLLNFLGNHEVTGETAELIDAVCELHEIDHPLLEEVSGMIAEQRRRRENFMNPFDNLYNEMHSLEEDLDESLLELEAIKEKNKQQVREQQLKKKKAEARAKAKAKKKAKKKQRKK</sequence>
<feature type="compositionally biased region" description="Basic residues" evidence="1">
    <location>
        <begin position="574"/>
        <end position="597"/>
    </location>
</feature>
<reference evidence="2 3" key="1">
    <citation type="journal article" date="2010" name="J. Bacteriol.">
        <title>Genome sequence of Lentisphaera araneosa HTCC2155T, the type species of the order Lentisphaerales in the phylum Lentisphaerae.</title>
        <authorList>
            <person name="Thrash J.C."/>
            <person name="Cho J.C."/>
            <person name="Vergin K.L."/>
            <person name="Morris R.M."/>
            <person name="Giovannoni S.J."/>
        </authorList>
    </citation>
    <scope>NUCLEOTIDE SEQUENCE [LARGE SCALE GENOMIC DNA]</scope>
    <source>
        <strain evidence="2 3">HTCC2155</strain>
    </source>
</reference>
<feature type="region of interest" description="Disordered" evidence="1">
    <location>
        <begin position="565"/>
        <end position="597"/>
    </location>
</feature>
<protein>
    <submittedName>
        <fullName evidence="2">Uncharacterized protein</fullName>
    </submittedName>
</protein>
<accession>A6DJR5</accession>
<comment type="caution">
    <text evidence="2">The sequence shown here is derived from an EMBL/GenBank/DDBJ whole genome shotgun (WGS) entry which is preliminary data.</text>
</comment>
<evidence type="ECO:0000313" key="2">
    <source>
        <dbReference type="EMBL" id="EDM28139.1"/>
    </source>
</evidence>
<keyword evidence="3" id="KW-1185">Reference proteome</keyword>
<gene>
    <name evidence="2" type="ORF">LNTAR_12321</name>
</gene>
<proteinExistence type="predicted"/>
<evidence type="ECO:0000313" key="3">
    <source>
        <dbReference type="Proteomes" id="UP000004947"/>
    </source>
</evidence>
<dbReference type="EMBL" id="ABCK01000006">
    <property type="protein sequence ID" value="EDM28139.1"/>
    <property type="molecule type" value="Genomic_DNA"/>
</dbReference>
<dbReference type="RefSeq" id="WP_007278132.1">
    <property type="nucleotide sequence ID" value="NZ_ABCK01000006.1"/>
</dbReference>
<evidence type="ECO:0000256" key="1">
    <source>
        <dbReference type="SAM" id="MobiDB-lite"/>
    </source>
</evidence>
<name>A6DJR5_9BACT</name>
<dbReference type="AlphaFoldDB" id="A6DJR5"/>
<dbReference type="STRING" id="313628.LNTAR_12321"/>
<organism evidence="2 3">
    <name type="scientific">Lentisphaera araneosa HTCC2155</name>
    <dbReference type="NCBI Taxonomy" id="313628"/>
    <lineage>
        <taxon>Bacteria</taxon>
        <taxon>Pseudomonadati</taxon>
        <taxon>Lentisphaerota</taxon>
        <taxon>Lentisphaeria</taxon>
        <taxon>Lentisphaerales</taxon>
        <taxon>Lentisphaeraceae</taxon>
        <taxon>Lentisphaera</taxon>
    </lineage>
</organism>